<accession>A0A1D1VKQ1</accession>
<dbReference type="InterPro" id="IPR013918">
    <property type="entry name" value="Nucleotide_exch_fac_Fes1"/>
</dbReference>
<dbReference type="Gene3D" id="1.25.10.10">
    <property type="entry name" value="Leucine-rich Repeat Variant"/>
    <property type="match status" value="1"/>
</dbReference>
<reference evidence="3 4" key="1">
    <citation type="journal article" date="2016" name="Nat. Commun.">
        <title>Extremotolerant tardigrade genome and improved radiotolerance of human cultured cells by tardigrade-unique protein.</title>
        <authorList>
            <person name="Hashimoto T."/>
            <person name="Horikawa D.D."/>
            <person name="Saito Y."/>
            <person name="Kuwahara H."/>
            <person name="Kozuka-Hata H."/>
            <person name="Shin-I T."/>
            <person name="Minakuchi Y."/>
            <person name="Ohishi K."/>
            <person name="Motoyama A."/>
            <person name="Aizu T."/>
            <person name="Enomoto A."/>
            <person name="Kondo K."/>
            <person name="Tanaka S."/>
            <person name="Hara Y."/>
            <person name="Koshikawa S."/>
            <person name="Sagara H."/>
            <person name="Miura T."/>
            <person name="Yokobori S."/>
            <person name="Miyagawa K."/>
            <person name="Suzuki Y."/>
            <person name="Kubo T."/>
            <person name="Oyama M."/>
            <person name="Kohara Y."/>
            <person name="Fujiyama A."/>
            <person name="Arakawa K."/>
            <person name="Katayama T."/>
            <person name="Toyoda A."/>
            <person name="Kunieda T."/>
        </authorList>
    </citation>
    <scope>NUCLEOTIDE SEQUENCE [LARGE SCALE GENOMIC DNA]</scope>
    <source>
        <strain evidence="3 4">YOKOZUNA-1</strain>
    </source>
</reference>
<dbReference type="STRING" id="947166.A0A1D1VKQ1"/>
<feature type="domain" description="Nucleotide exchange factor Fes1" evidence="2">
    <location>
        <begin position="12"/>
        <end position="95"/>
    </location>
</feature>
<gene>
    <name evidence="3" type="primary">RvY_12791-1</name>
    <name evidence="3" type="synonym">RvY_12791.1</name>
    <name evidence="3" type="ORF">RvY_12791</name>
</gene>
<name>A0A1D1VKQ1_RAMVA</name>
<dbReference type="SUPFAM" id="SSF48371">
    <property type="entry name" value="ARM repeat"/>
    <property type="match status" value="1"/>
</dbReference>
<dbReference type="PANTHER" id="PTHR19316:SF18">
    <property type="entry name" value="HSP70-BINDING PROTEIN 1"/>
    <property type="match status" value="1"/>
</dbReference>
<sequence length="316" mass="35684">MESRRGQQNPRDLLNLAITAQNPNSHAESSQSTMDPERRAWLQQALASTFQSVDPVQEMKACLQILTDEDCTEENQQAAFDGLLLYTENIDYANDFCKIGGLHSVKKYLTDSRPEFRSLSCEVLAQIMQNNPCCQKAVSDFGLIEAVLNTMDKDSDVSVRVKALSALSSFLRSNEVGQQAFSEMDGFSVLLRSMMDTKDSRFQTKAAFLLSRICGDNEAFRKQLGDMGVTQHLIALLRRTEHGQYHEHLMEALATLLRGNPDLVREAENQHALVAFLRSRRREIECAEEYQEEVGYLDEILALLKDDAVVSDHVDR</sequence>
<dbReference type="EMBL" id="BDGG01000008">
    <property type="protein sequence ID" value="GAV02195.1"/>
    <property type="molecule type" value="Genomic_DNA"/>
</dbReference>
<dbReference type="Proteomes" id="UP000186922">
    <property type="component" value="Unassembled WGS sequence"/>
</dbReference>
<protein>
    <recommendedName>
        <fullName evidence="2">Nucleotide exchange factor Fes1 domain-containing protein</fullName>
    </recommendedName>
</protein>
<dbReference type="AlphaFoldDB" id="A0A1D1VKQ1"/>
<evidence type="ECO:0000256" key="1">
    <source>
        <dbReference type="ARBA" id="ARBA00022737"/>
    </source>
</evidence>
<dbReference type="InterPro" id="IPR011989">
    <property type="entry name" value="ARM-like"/>
</dbReference>
<dbReference type="GO" id="GO:0000774">
    <property type="term" value="F:adenyl-nucleotide exchange factor activity"/>
    <property type="evidence" value="ECO:0007669"/>
    <property type="project" value="TreeGrafter"/>
</dbReference>
<comment type="caution">
    <text evidence="3">The sequence shown here is derived from an EMBL/GenBank/DDBJ whole genome shotgun (WGS) entry which is preliminary data.</text>
</comment>
<keyword evidence="1" id="KW-0677">Repeat</keyword>
<dbReference type="Pfam" id="PF08609">
    <property type="entry name" value="Fes1"/>
    <property type="match status" value="1"/>
</dbReference>
<dbReference type="OrthoDB" id="10250458at2759"/>
<dbReference type="InterPro" id="IPR050693">
    <property type="entry name" value="Hsp70_NEF-Inhibitors"/>
</dbReference>
<dbReference type="GO" id="GO:0005783">
    <property type="term" value="C:endoplasmic reticulum"/>
    <property type="evidence" value="ECO:0007669"/>
    <property type="project" value="TreeGrafter"/>
</dbReference>
<dbReference type="PANTHER" id="PTHR19316">
    <property type="entry name" value="PROTEIN FOLDING REGULATOR"/>
    <property type="match status" value="1"/>
</dbReference>
<evidence type="ECO:0000259" key="2">
    <source>
        <dbReference type="Pfam" id="PF08609"/>
    </source>
</evidence>
<evidence type="ECO:0000313" key="4">
    <source>
        <dbReference type="Proteomes" id="UP000186922"/>
    </source>
</evidence>
<proteinExistence type="predicted"/>
<keyword evidence="4" id="KW-1185">Reference proteome</keyword>
<dbReference type="InterPro" id="IPR016024">
    <property type="entry name" value="ARM-type_fold"/>
</dbReference>
<evidence type="ECO:0000313" key="3">
    <source>
        <dbReference type="EMBL" id="GAV02195.1"/>
    </source>
</evidence>
<organism evidence="3 4">
    <name type="scientific">Ramazzottius varieornatus</name>
    <name type="common">Water bear</name>
    <name type="synonym">Tardigrade</name>
    <dbReference type="NCBI Taxonomy" id="947166"/>
    <lineage>
        <taxon>Eukaryota</taxon>
        <taxon>Metazoa</taxon>
        <taxon>Ecdysozoa</taxon>
        <taxon>Tardigrada</taxon>
        <taxon>Eutardigrada</taxon>
        <taxon>Parachela</taxon>
        <taxon>Hypsibioidea</taxon>
        <taxon>Ramazzottiidae</taxon>
        <taxon>Ramazzottius</taxon>
    </lineage>
</organism>